<dbReference type="GO" id="GO:0098796">
    <property type="term" value="C:membrane protein complex"/>
    <property type="evidence" value="ECO:0007669"/>
    <property type="project" value="UniProtKB-ARBA"/>
</dbReference>
<dbReference type="SUPFAM" id="SSF52540">
    <property type="entry name" value="P-loop containing nucleoside triphosphate hydrolases"/>
    <property type="match status" value="1"/>
</dbReference>
<evidence type="ECO:0000313" key="7">
    <source>
        <dbReference type="Proteomes" id="UP000215332"/>
    </source>
</evidence>
<dbReference type="GO" id="GO:0022857">
    <property type="term" value="F:transmembrane transporter activity"/>
    <property type="evidence" value="ECO:0007669"/>
    <property type="project" value="UniProtKB-ARBA"/>
</dbReference>
<evidence type="ECO:0000256" key="1">
    <source>
        <dbReference type="ARBA" id="ARBA00005417"/>
    </source>
</evidence>
<dbReference type="SMART" id="SM00382">
    <property type="entry name" value="AAA"/>
    <property type="match status" value="1"/>
</dbReference>
<proteinExistence type="inferred from homology"/>
<dbReference type="AlphaFoldDB" id="A0A239WL58"/>
<dbReference type="RefSeq" id="WP_036957276.1">
    <property type="nucleotide sequence ID" value="NZ_LT906441.1"/>
</dbReference>
<dbReference type="InterPro" id="IPR003593">
    <property type="entry name" value="AAA+_ATPase"/>
</dbReference>
<sequence>MREQFTASVTSTSQVLSLVGVHHRFSSGTEVLKGIDLDFAPATTTAIMGPSGSGKTTLLNCLSGMIRPSSGQVLYRGQDLAKMSQSKLDSLRRKAWGFIFQQYNLIDALTAIENVKLPALFDGTRMADDVATESLTRVGLAELTHRYPDKMSGGQQQRVAIARAIATHRDILFADEPTGALDSESRREVMDNLVALPEVGTTLVMVTHDPVVASQAQRVIFLYDGHIVDDTTGLSPREISDRLVQMEAHA</sequence>
<evidence type="ECO:0000256" key="3">
    <source>
        <dbReference type="ARBA" id="ARBA00022741"/>
    </source>
</evidence>
<dbReference type="Proteomes" id="UP000215332">
    <property type="component" value="Chromosome 1"/>
</dbReference>
<dbReference type="GO" id="GO:0016887">
    <property type="term" value="F:ATP hydrolysis activity"/>
    <property type="evidence" value="ECO:0007669"/>
    <property type="project" value="InterPro"/>
</dbReference>
<dbReference type="Pfam" id="PF00005">
    <property type="entry name" value="ABC_tran"/>
    <property type="match status" value="1"/>
</dbReference>
<evidence type="ECO:0000259" key="5">
    <source>
        <dbReference type="PROSITE" id="PS50893"/>
    </source>
</evidence>
<dbReference type="InterPro" id="IPR003439">
    <property type="entry name" value="ABC_transporter-like_ATP-bd"/>
</dbReference>
<dbReference type="EMBL" id="LT906441">
    <property type="protein sequence ID" value="SNV34344.1"/>
    <property type="molecule type" value="Genomic_DNA"/>
</dbReference>
<dbReference type="PANTHER" id="PTHR42798">
    <property type="entry name" value="LIPOPROTEIN-RELEASING SYSTEM ATP-BINDING PROTEIN LOLD"/>
    <property type="match status" value="1"/>
</dbReference>
<dbReference type="Gene3D" id="3.40.50.300">
    <property type="entry name" value="P-loop containing nucleotide triphosphate hydrolases"/>
    <property type="match status" value="1"/>
</dbReference>
<evidence type="ECO:0000256" key="2">
    <source>
        <dbReference type="ARBA" id="ARBA00022448"/>
    </source>
</evidence>
<keyword evidence="2" id="KW-0813">Transport</keyword>
<comment type="similarity">
    <text evidence="1">Belongs to the ABC transporter superfamily.</text>
</comment>
<evidence type="ECO:0000256" key="4">
    <source>
        <dbReference type="ARBA" id="ARBA00022840"/>
    </source>
</evidence>
<gene>
    <name evidence="6" type="primary">macB_5</name>
    <name evidence="6" type="ORF">SAMEA4412665_01104</name>
</gene>
<accession>A0A239WL58</accession>
<keyword evidence="3" id="KW-0547">Nucleotide-binding</keyword>
<dbReference type="FunFam" id="3.40.50.300:FF:000032">
    <property type="entry name" value="Export ABC transporter ATP-binding protein"/>
    <property type="match status" value="1"/>
</dbReference>
<organism evidence="6 7">
    <name type="scientific">Cutibacterium granulosum</name>
    <dbReference type="NCBI Taxonomy" id="33011"/>
    <lineage>
        <taxon>Bacteria</taxon>
        <taxon>Bacillati</taxon>
        <taxon>Actinomycetota</taxon>
        <taxon>Actinomycetes</taxon>
        <taxon>Propionibacteriales</taxon>
        <taxon>Propionibacteriaceae</taxon>
        <taxon>Cutibacterium</taxon>
    </lineage>
</organism>
<dbReference type="EC" id="3.6.3.-" evidence="6"/>
<keyword evidence="4 6" id="KW-0067">ATP-binding</keyword>
<dbReference type="PROSITE" id="PS00211">
    <property type="entry name" value="ABC_TRANSPORTER_1"/>
    <property type="match status" value="1"/>
</dbReference>
<dbReference type="InterPro" id="IPR017911">
    <property type="entry name" value="MacB-like_ATP-bd"/>
</dbReference>
<dbReference type="KEGG" id="cgrn:4412665_01104"/>
<name>A0A239WL58_9ACTN</name>
<evidence type="ECO:0000313" key="6">
    <source>
        <dbReference type="EMBL" id="SNV34344.1"/>
    </source>
</evidence>
<dbReference type="InterPro" id="IPR027417">
    <property type="entry name" value="P-loop_NTPase"/>
</dbReference>
<dbReference type="PANTHER" id="PTHR42798:SF2">
    <property type="entry name" value="ABC TRANSPORTER ATP-BINDING PROTEIN MG467-RELATED"/>
    <property type="match status" value="1"/>
</dbReference>
<feature type="domain" description="ABC transporter" evidence="5">
    <location>
        <begin position="16"/>
        <end position="249"/>
    </location>
</feature>
<dbReference type="GO" id="GO:0005524">
    <property type="term" value="F:ATP binding"/>
    <property type="evidence" value="ECO:0007669"/>
    <property type="project" value="UniProtKB-KW"/>
</dbReference>
<dbReference type="CDD" id="cd03255">
    <property type="entry name" value="ABC_MJ0796_LolCDE_FtsE"/>
    <property type="match status" value="1"/>
</dbReference>
<protein>
    <submittedName>
        <fullName evidence="6">Macrolide export ATP-binding/permease protein MacB</fullName>
        <ecNumber evidence="6">3.6.3.-</ecNumber>
    </submittedName>
</protein>
<dbReference type="eggNOG" id="COG1136">
    <property type="taxonomic scope" value="Bacteria"/>
</dbReference>
<reference evidence="6 7" key="1">
    <citation type="submission" date="2017-06" db="EMBL/GenBank/DDBJ databases">
        <authorList>
            <consortium name="Pathogen Informatics"/>
        </authorList>
    </citation>
    <scope>NUCLEOTIDE SEQUENCE [LARGE SCALE GENOMIC DNA]</scope>
    <source>
        <strain evidence="6 7">NCTC11865</strain>
    </source>
</reference>
<dbReference type="InterPro" id="IPR017871">
    <property type="entry name" value="ABC_transporter-like_CS"/>
</dbReference>
<dbReference type="PROSITE" id="PS50893">
    <property type="entry name" value="ABC_TRANSPORTER_2"/>
    <property type="match status" value="1"/>
</dbReference>
<keyword evidence="6" id="KW-0378">Hydrolase</keyword>